<accession>A0AAV9JID4</accession>
<proteinExistence type="predicted"/>
<evidence type="ECO:0000313" key="2">
    <source>
        <dbReference type="Proteomes" id="UP001324427"/>
    </source>
</evidence>
<organism evidence="1 2">
    <name type="scientific">Oleoguttula mirabilis</name>
    <dbReference type="NCBI Taxonomy" id="1507867"/>
    <lineage>
        <taxon>Eukaryota</taxon>
        <taxon>Fungi</taxon>
        <taxon>Dikarya</taxon>
        <taxon>Ascomycota</taxon>
        <taxon>Pezizomycotina</taxon>
        <taxon>Dothideomycetes</taxon>
        <taxon>Dothideomycetidae</taxon>
        <taxon>Mycosphaerellales</taxon>
        <taxon>Teratosphaeriaceae</taxon>
        <taxon>Oleoguttula</taxon>
    </lineage>
</organism>
<gene>
    <name evidence="1" type="ORF">LTR36_003913</name>
</gene>
<evidence type="ECO:0000313" key="1">
    <source>
        <dbReference type="EMBL" id="KAK4544664.1"/>
    </source>
</evidence>
<keyword evidence="2" id="KW-1185">Reference proteome</keyword>
<evidence type="ECO:0008006" key="3">
    <source>
        <dbReference type="Google" id="ProtNLM"/>
    </source>
</evidence>
<name>A0AAV9JID4_9PEZI</name>
<dbReference type="Proteomes" id="UP001324427">
    <property type="component" value="Unassembled WGS sequence"/>
</dbReference>
<dbReference type="EMBL" id="JAVFHQ010000023">
    <property type="protein sequence ID" value="KAK4544664.1"/>
    <property type="molecule type" value="Genomic_DNA"/>
</dbReference>
<protein>
    <recommendedName>
        <fullName evidence="3">Nuclear distribution protein RO10</fullName>
    </recommendedName>
</protein>
<dbReference type="AlphaFoldDB" id="A0AAV9JID4"/>
<reference evidence="1 2" key="1">
    <citation type="submission" date="2021-11" db="EMBL/GenBank/DDBJ databases">
        <title>Black yeast isolated from Biological Soil Crust.</title>
        <authorList>
            <person name="Kurbessoian T."/>
        </authorList>
    </citation>
    <scope>NUCLEOTIDE SEQUENCE [LARGE SCALE GENOMIC DNA]</scope>
    <source>
        <strain evidence="1 2">CCFEE 5522</strain>
    </source>
</reference>
<comment type="caution">
    <text evidence="1">The sequence shown here is derived from an EMBL/GenBank/DDBJ whole genome shotgun (WGS) entry which is preliminary data.</text>
</comment>
<sequence length="222" mass="24815">MQAQHLQLDRSMASKAVGADTLALLEERIRRVDYVLNGDNTARDTTEPSHTTGSATARLRTLERTLNSLASRSPAAADILAVQKAHPSLFHPTRSSTTTNTNTSTDLPPAHLAALVLAHAQLYTAVSAHLTQLHDTHLPDPTEVIKLVDLHPRIGKAQAKQTQQAREFAELRGRSARVVEQWYRVGVLEMGDQWAEWEERVREAEILVRRREAARRREEGMV</sequence>